<accession>A0AA46ACN1</accession>
<reference evidence="2" key="1">
    <citation type="submission" date="2017-05" db="EMBL/GenBank/DDBJ databases">
        <authorList>
            <person name="Varghese N."/>
            <person name="Submissions S."/>
        </authorList>
    </citation>
    <scope>NUCLEOTIDE SEQUENCE</scope>
    <source>
        <strain evidence="2">DSM 18763</strain>
    </source>
</reference>
<protein>
    <submittedName>
        <fullName evidence="2">Cytochrome c554 and c-prime</fullName>
    </submittedName>
</protein>
<dbReference type="EMBL" id="FXTX01000001">
    <property type="protein sequence ID" value="SMP00334.1"/>
    <property type="molecule type" value="Genomic_DNA"/>
</dbReference>
<name>A0AA46ACN1_9AQUI</name>
<evidence type="ECO:0000313" key="2">
    <source>
        <dbReference type="EMBL" id="SMP00334.1"/>
    </source>
</evidence>
<sequence>MQFRRFIFLILASSLLSSCDKIGNIFQEKDLLQRPVAKRCSDCHTEIYNQWKESRHAVSWISEHYKKASGNYTEVCISCHVPYEITAYEKPKSRDFHREDGINCASCHFKDSTKSMHGPYDVFSPPHPSTKDELYTKADICSGCHQETFKQWKTASVERSCQECHMPAKEGKLIQKFPFNLMHASKPVHDHSFKVPTPKKDFFDIQITKQDKNLNLVVINKKIPHNIPTGDNGNPKYYIDVSFLKDKQIVYTDSAMITKKENEAIPYNQPREISFYSPADFDEVKITFSRKLSWQDKPEKIFDIKKSF</sequence>
<dbReference type="Proteomes" id="UP001157947">
    <property type="component" value="Unassembled WGS sequence"/>
</dbReference>
<dbReference type="InterPro" id="IPR036280">
    <property type="entry name" value="Multihaem_cyt_sf"/>
</dbReference>
<dbReference type="AlphaFoldDB" id="A0AA46ACN1"/>
<dbReference type="Gene3D" id="1.10.1130.10">
    <property type="entry name" value="Flavocytochrome C3, Chain A"/>
    <property type="match status" value="1"/>
</dbReference>
<dbReference type="InterPro" id="IPR023155">
    <property type="entry name" value="Cyt_c-552/4"/>
</dbReference>
<evidence type="ECO:0000259" key="1">
    <source>
        <dbReference type="Pfam" id="PF13435"/>
    </source>
</evidence>
<dbReference type="RefSeq" id="WP_265133755.1">
    <property type="nucleotide sequence ID" value="NZ_FXTX01000001.1"/>
</dbReference>
<proteinExistence type="predicted"/>
<comment type="caution">
    <text evidence="2">The sequence shown here is derived from an EMBL/GenBank/DDBJ whole genome shotgun (WGS) entry which is preliminary data.</text>
</comment>
<keyword evidence="3" id="KW-1185">Reference proteome</keyword>
<dbReference type="Pfam" id="PF13435">
    <property type="entry name" value="Cytochrome_C554"/>
    <property type="match status" value="1"/>
</dbReference>
<evidence type="ECO:0000313" key="3">
    <source>
        <dbReference type="Proteomes" id="UP001157947"/>
    </source>
</evidence>
<dbReference type="SUPFAM" id="SSF48695">
    <property type="entry name" value="Multiheme cytochromes"/>
    <property type="match status" value="1"/>
</dbReference>
<gene>
    <name evidence="2" type="ORF">SAMN06264868_10164</name>
</gene>
<feature type="domain" description="Cytochrome c-552/4" evidence="1">
    <location>
        <begin position="40"/>
        <end position="108"/>
    </location>
</feature>
<dbReference type="PROSITE" id="PS51257">
    <property type="entry name" value="PROKAR_LIPOPROTEIN"/>
    <property type="match status" value="1"/>
</dbReference>
<organism evidence="2 3">
    <name type="scientific">Venenivibrio stagnispumantis</name>
    <dbReference type="NCBI Taxonomy" id="407998"/>
    <lineage>
        <taxon>Bacteria</taxon>
        <taxon>Pseudomonadati</taxon>
        <taxon>Aquificota</taxon>
        <taxon>Aquificia</taxon>
        <taxon>Aquificales</taxon>
        <taxon>Hydrogenothermaceae</taxon>
        <taxon>Venenivibrio</taxon>
    </lineage>
</organism>